<comment type="similarity">
    <text evidence="2">Belongs to the glycosyltransferase 2 family.</text>
</comment>
<comment type="pathway">
    <text evidence="1">Cell wall biogenesis; cell wall polysaccharide biosynthesis.</text>
</comment>
<protein>
    <submittedName>
        <fullName evidence="6">Glycosyl transferase family 2</fullName>
    </submittedName>
</protein>
<organism evidence="6 7">
    <name type="scientific">Clavibacter michiganensis</name>
    <dbReference type="NCBI Taxonomy" id="28447"/>
    <lineage>
        <taxon>Bacteria</taxon>
        <taxon>Bacillati</taxon>
        <taxon>Actinomycetota</taxon>
        <taxon>Actinomycetes</taxon>
        <taxon>Micrococcales</taxon>
        <taxon>Microbacteriaceae</taxon>
        <taxon>Clavibacter</taxon>
    </lineage>
</organism>
<dbReference type="InterPro" id="IPR029044">
    <property type="entry name" value="Nucleotide-diphossugar_trans"/>
</dbReference>
<dbReference type="AlphaFoldDB" id="A0A2S5VRN1"/>
<keyword evidence="4 6" id="KW-0808">Transferase</keyword>
<dbReference type="EMBL" id="PSXY01000023">
    <property type="protein sequence ID" value="PPF66124.1"/>
    <property type="molecule type" value="Genomic_DNA"/>
</dbReference>
<dbReference type="Proteomes" id="UP000239241">
    <property type="component" value="Unassembled WGS sequence"/>
</dbReference>
<dbReference type="SUPFAM" id="SSF53448">
    <property type="entry name" value="Nucleotide-diphospho-sugar transferases"/>
    <property type="match status" value="1"/>
</dbReference>
<evidence type="ECO:0000259" key="5">
    <source>
        <dbReference type="Pfam" id="PF00535"/>
    </source>
</evidence>
<reference evidence="6 7" key="1">
    <citation type="submission" date="2018-02" db="EMBL/GenBank/DDBJ databases">
        <title>Bacteriophage NCPPB3778 and a type I-E CRISPR drive the evolution of the US Biological Select Agent, Rathayibacter toxicus.</title>
        <authorList>
            <person name="Davis E.W.II."/>
            <person name="Tabima J.F."/>
            <person name="Weisberg A.J."/>
            <person name="Lopes L.D."/>
            <person name="Wiseman M.S."/>
            <person name="Wiseman M.S."/>
            <person name="Pupko T."/>
            <person name="Belcher M.S."/>
            <person name="Sechler A.J."/>
            <person name="Tancos M.A."/>
            <person name="Schroeder B.K."/>
            <person name="Murray T.D."/>
            <person name="Luster D.G."/>
            <person name="Schneider W.L."/>
            <person name="Rogers E."/>
            <person name="Andreote F.D."/>
            <person name="Grunwald N.J."/>
            <person name="Putnam M.L."/>
            <person name="Chang J.H."/>
        </authorList>
    </citation>
    <scope>NUCLEOTIDE SEQUENCE [LARGE SCALE GENOMIC DNA]</scope>
    <source>
        <strain evidence="6 7">AY1B3</strain>
    </source>
</reference>
<evidence type="ECO:0000256" key="3">
    <source>
        <dbReference type="ARBA" id="ARBA00022676"/>
    </source>
</evidence>
<dbReference type="Gene3D" id="3.90.550.10">
    <property type="entry name" value="Spore Coat Polysaccharide Biosynthesis Protein SpsA, Chain A"/>
    <property type="match status" value="1"/>
</dbReference>
<evidence type="ECO:0000256" key="4">
    <source>
        <dbReference type="ARBA" id="ARBA00022679"/>
    </source>
</evidence>
<dbReference type="RefSeq" id="WP_104290897.1">
    <property type="nucleotide sequence ID" value="NZ_PSXY01000023.1"/>
</dbReference>
<accession>A0A2S5VRN1</accession>
<proteinExistence type="inferred from homology"/>
<evidence type="ECO:0000313" key="7">
    <source>
        <dbReference type="Proteomes" id="UP000239241"/>
    </source>
</evidence>
<dbReference type="Pfam" id="PF00535">
    <property type="entry name" value="Glycos_transf_2"/>
    <property type="match status" value="1"/>
</dbReference>
<sequence length="334" mass="35147">MSSEARPAPANAIPGSGGADGSPTVAIAVLTYRRPRDIAAVLPMLAEQARAVQDGVSSIRIVVVDNDPDAGARDAVRRASEDATVTMAYAHEPEPGISAGRNRALDEAGDVDLLVFIDDDERPVAGWLAALLGTWRTSGATAVAGPVESHFEVEPDAWIRAGRFFERRRPTTGTAIEVAATNNILIDLRRVRAWGLRFDAGFGATGGEDTLFTRSIVAHGGSMVWAAEARVLDIVPRARVTHRWVVLRALSSGNSWSRTTLALAATPRERAVARASLTARGAIRMVGGLASVAAGAAGLGLGRRARGVRTMARGAGIVSGAWGHAHREYARPST</sequence>
<feature type="domain" description="Glycosyltransferase 2-like" evidence="5">
    <location>
        <begin position="27"/>
        <end position="166"/>
    </location>
</feature>
<dbReference type="GO" id="GO:0016757">
    <property type="term" value="F:glycosyltransferase activity"/>
    <property type="evidence" value="ECO:0007669"/>
    <property type="project" value="UniProtKB-KW"/>
</dbReference>
<comment type="caution">
    <text evidence="6">The sequence shown here is derived from an EMBL/GenBank/DDBJ whole genome shotgun (WGS) entry which is preliminary data.</text>
</comment>
<evidence type="ECO:0000256" key="1">
    <source>
        <dbReference type="ARBA" id="ARBA00004776"/>
    </source>
</evidence>
<keyword evidence="3" id="KW-0328">Glycosyltransferase</keyword>
<dbReference type="PANTHER" id="PTHR43179">
    <property type="entry name" value="RHAMNOSYLTRANSFERASE WBBL"/>
    <property type="match status" value="1"/>
</dbReference>
<evidence type="ECO:0000313" key="6">
    <source>
        <dbReference type="EMBL" id="PPF66124.1"/>
    </source>
</evidence>
<dbReference type="CDD" id="cd00761">
    <property type="entry name" value="Glyco_tranf_GTA_type"/>
    <property type="match status" value="1"/>
</dbReference>
<dbReference type="PANTHER" id="PTHR43179:SF12">
    <property type="entry name" value="GALACTOFURANOSYLTRANSFERASE GLFT2"/>
    <property type="match status" value="1"/>
</dbReference>
<name>A0A2S5VRN1_9MICO</name>
<evidence type="ECO:0000256" key="2">
    <source>
        <dbReference type="ARBA" id="ARBA00006739"/>
    </source>
</evidence>
<dbReference type="InterPro" id="IPR001173">
    <property type="entry name" value="Glyco_trans_2-like"/>
</dbReference>
<gene>
    <name evidence="6" type="ORF">C5E16_12345</name>
</gene>